<accession>A0A5J4L2S3</accession>
<dbReference type="EMBL" id="BLAB01000001">
    <property type="protein sequence ID" value="GER92599.1"/>
    <property type="molecule type" value="Genomic_DNA"/>
</dbReference>
<reference evidence="1" key="1">
    <citation type="submission" date="2019-10" db="EMBL/GenBank/DDBJ databases">
        <title>Metagenomic sequencing of thiosulfate-disproportionating enrichment culture.</title>
        <authorList>
            <person name="Umezawa K."/>
            <person name="Kojima H."/>
            <person name="Fukui M."/>
        </authorList>
    </citation>
    <scope>NUCLEOTIDE SEQUENCE</scope>
    <source>
        <strain evidence="1">45J</strain>
    </source>
</reference>
<sequence>MVRKTVLIDDDIVQQLNLLAKKEDRDFSSSIRYVLRIGLIAIQNPELTAEEIKDILEAKAEFETGMVEELSLESL</sequence>
<proteinExistence type="predicted"/>
<organism evidence="1">
    <name type="scientific">hot springs metagenome</name>
    <dbReference type="NCBI Taxonomy" id="433727"/>
    <lineage>
        <taxon>unclassified sequences</taxon>
        <taxon>metagenomes</taxon>
        <taxon>ecological metagenomes</taxon>
    </lineage>
</organism>
<evidence type="ECO:0000313" key="1">
    <source>
        <dbReference type="EMBL" id="GER92599.1"/>
    </source>
</evidence>
<dbReference type="Pfam" id="PF11903">
    <property type="entry name" value="ParD_like"/>
    <property type="match status" value="1"/>
</dbReference>
<name>A0A5J4L2S3_9ZZZZ</name>
<dbReference type="AlphaFoldDB" id="A0A5J4L2S3"/>
<comment type="caution">
    <text evidence="1">The sequence shown here is derived from an EMBL/GenBank/DDBJ whole genome shotgun (WGS) entry which is preliminary data.</text>
</comment>
<gene>
    <name evidence="1" type="ORF">A45J_0317</name>
</gene>
<dbReference type="InterPro" id="IPR021831">
    <property type="entry name" value="ParD-like"/>
</dbReference>
<protein>
    <submittedName>
        <fullName evidence="1">Uncharacterized protein</fullName>
    </submittedName>
</protein>